<feature type="domain" description="C2H2-type" evidence="11">
    <location>
        <begin position="314"/>
        <end position="341"/>
    </location>
</feature>
<dbReference type="GO" id="GO:0005737">
    <property type="term" value="C:cytoplasm"/>
    <property type="evidence" value="ECO:0007669"/>
    <property type="project" value="TreeGrafter"/>
</dbReference>
<evidence type="ECO:0000256" key="2">
    <source>
        <dbReference type="ARBA" id="ARBA00022723"/>
    </source>
</evidence>
<evidence type="ECO:0000256" key="6">
    <source>
        <dbReference type="ARBA" id="ARBA00023015"/>
    </source>
</evidence>
<comment type="subcellular location">
    <subcellularLocation>
        <location evidence="1">Nucleus</location>
    </subcellularLocation>
</comment>
<feature type="compositionally biased region" description="Polar residues" evidence="10">
    <location>
        <begin position="89"/>
        <end position="113"/>
    </location>
</feature>
<dbReference type="WBParaSite" id="TASK_0000333901-mRNA-1">
    <property type="protein sequence ID" value="TASK_0000333901-mRNA-1"/>
    <property type="gene ID" value="TASK_0000333901"/>
</dbReference>
<evidence type="ECO:0000256" key="1">
    <source>
        <dbReference type="ARBA" id="ARBA00004123"/>
    </source>
</evidence>
<evidence type="ECO:0000313" key="12">
    <source>
        <dbReference type="EMBL" id="VDK31673.1"/>
    </source>
</evidence>
<dbReference type="GO" id="GO:0008270">
    <property type="term" value="F:zinc ion binding"/>
    <property type="evidence" value="ECO:0007669"/>
    <property type="project" value="UniProtKB-KW"/>
</dbReference>
<dbReference type="EMBL" id="UYRS01018295">
    <property type="protein sequence ID" value="VDK31673.1"/>
    <property type="molecule type" value="Genomic_DNA"/>
</dbReference>
<dbReference type="InterPro" id="IPR050331">
    <property type="entry name" value="Zinc_finger"/>
</dbReference>
<feature type="region of interest" description="Disordered" evidence="10">
    <location>
        <begin position="54"/>
        <end position="73"/>
    </location>
</feature>
<gene>
    <name evidence="12" type="ORF">TASK_LOCUS3340</name>
</gene>
<dbReference type="STRING" id="60517.A0A0R3W0W7"/>
<evidence type="ECO:0000256" key="3">
    <source>
        <dbReference type="ARBA" id="ARBA00022737"/>
    </source>
</evidence>
<keyword evidence="7" id="KW-0804">Transcription</keyword>
<feature type="domain" description="C2H2-type" evidence="11">
    <location>
        <begin position="258"/>
        <end position="285"/>
    </location>
</feature>
<protein>
    <submittedName>
        <fullName evidence="14">Protein krueppel</fullName>
    </submittedName>
</protein>
<sequence>MNGDSVSLLLNNFPPWRSKVVPPLPPPFSLQTTPSSLGQSPWFGNREWFHSHVPLLPLPPQPPPPPLPPQTQQISDLCSVMENAAKVSSLHSPSVQQSPGESLNLSSKQSQTEDLAVSPNPVSSSFTPNTSTLSHSIDRLLADSPPPPPPPSPPPPPLEPNPPSPSMFSFDLWMRNLLALRNPLLASPASLQPPPPPPPPVPPPQPSQPSIQGSSAKPHTFRRREGRMTYECSVCGKTFGQLSNLKVHLRVHTGERPFTCSICGKGFTQLAHLQKHHLVHTGERPHECQICRKRFSSTSNLKTHQRLHSGEKPFSCKLCPARFTQFVHLKLHRRLHADGEAKVFGCPGCQKKYVTPNGLKAHWRTAGGKGCCMSTEEKQKQKEDL</sequence>
<feature type="compositionally biased region" description="Pro residues" evidence="10">
    <location>
        <begin position="191"/>
        <end position="207"/>
    </location>
</feature>
<keyword evidence="5" id="KW-0862">Zinc</keyword>
<dbReference type="SMART" id="SM00355">
    <property type="entry name" value="ZnF_C2H2"/>
    <property type="match status" value="5"/>
</dbReference>
<keyword evidence="3" id="KW-0677">Repeat</keyword>
<keyword evidence="8" id="KW-0539">Nucleus</keyword>
<evidence type="ECO:0000313" key="14">
    <source>
        <dbReference type="WBParaSite" id="TASK_0000333901-mRNA-1"/>
    </source>
</evidence>
<dbReference type="FunFam" id="3.30.160.60:FF:000211">
    <property type="entry name" value="PR domain zinc finger protein 1"/>
    <property type="match status" value="1"/>
</dbReference>
<dbReference type="FunFam" id="3.30.160.60:FF:001498">
    <property type="entry name" value="Zinc finger protein 404"/>
    <property type="match status" value="1"/>
</dbReference>
<evidence type="ECO:0000256" key="4">
    <source>
        <dbReference type="ARBA" id="ARBA00022771"/>
    </source>
</evidence>
<feature type="compositionally biased region" description="Pro residues" evidence="10">
    <location>
        <begin position="56"/>
        <end position="69"/>
    </location>
</feature>
<keyword evidence="2" id="KW-0479">Metal-binding</keyword>
<keyword evidence="6" id="KW-0805">Transcription regulation</keyword>
<dbReference type="PRINTS" id="PR01217">
    <property type="entry name" value="PRICHEXTENSN"/>
</dbReference>
<dbReference type="AlphaFoldDB" id="A0A0R3W0W7"/>
<dbReference type="FunFam" id="3.30.160.60:FF:000202">
    <property type="entry name" value="Zinc finger protein 574"/>
    <property type="match status" value="1"/>
</dbReference>
<reference evidence="12 13" key="2">
    <citation type="submission" date="2018-11" db="EMBL/GenBank/DDBJ databases">
        <authorList>
            <consortium name="Pathogen Informatics"/>
        </authorList>
    </citation>
    <scope>NUCLEOTIDE SEQUENCE [LARGE SCALE GENOMIC DNA]</scope>
</reference>
<keyword evidence="13" id="KW-1185">Reference proteome</keyword>
<reference evidence="14" key="1">
    <citation type="submission" date="2017-02" db="UniProtKB">
        <authorList>
            <consortium name="WormBaseParasite"/>
        </authorList>
    </citation>
    <scope>IDENTIFICATION</scope>
</reference>
<dbReference type="GO" id="GO:0045165">
    <property type="term" value="P:cell fate commitment"/>
    <property type="evidence" value="ECO:0007669"/>
    <property type="project" value="TreeGrafter"/>
</dbReference>
<feature type="domain" description="C2H2-type" evidence="11">
    <location>
        <begin position="286"/>
        <end position="313"/>
    </location>
</feature>
<evidence type="ECO:0000256" key="7">
    <source>
        <dbReference type="ARBA" id="ARBA00023163"/>
    </source>
</evidence>
<dbReference type="Pfam" id="PF00096">
    <property type="entry name" value="zf-C2H2"/>
    <property type="match status" value="5"/>
</dbReference>
<dbReference type="InterPro" id="IPR013087">
    <property type="entry name" value="Znf_C2H2_type"/>
</dbReference>
<dbReference type="GO" id="GO:0000978">
    <property type="term" value="F:RNA polymerase II cis-regulatory region sequence-specific DNA binding"/>
    <property type="evidence" value="ECO:0007669"/>
    <property type="project" value="TreeGrafter"/>
</dbReference>
<feature type="region of interest" description="Disordered" evidence="10">
    <location>
        <begin position="88"/>
        <end position="165"/>
    </location>
</feature>
<feature type="compositionally biased region" description="Polar residues" evidence="10">
    <location>
        <begin position="120"/>
        <end position="135"/>
    </location>
</feature>
<dbReference type="Gene3D" id="3.30.160.60">
    <property type="entry name" value="Classic Zinc Finger"/>
    <property type="match status" value="4"/>
</dbReference>
<organism evidence="14">
    <name type="scientific">Taenia asiatica</name>
    <name type="common">Asian tapeworm</name>
    <dbReference type="NCBI Taxonomy" id="60517"/>
    <lineage>
        <taxon>Eukaryota</taxon>
        <taxon>Metazoa</taxon>
        <taxon>Spiralia</taxon>
        <taxon>Lophotrochozoa</taxon>
        <taxon>Platyhelminthes</taxon>
        <taxon>Cestoda</taxon>
        <taxon>Eucestoda</taxon>
        <taxon>Cyclophyllidea</taxon>
        <taxon>Taeniidae</taxon>
        <taxon>Taenia</taxon>
    </lineage>
</organism>
<evidence type="ECO:0000256" key="5">
    <source>
        <dbReference type="ARBA" id="ARBA00022833"/>
    </source>
</evidence>
<keyword evidence="4 9" id="KW-0863">Zinc-finger</keyword>
<dbReference type="GO" id="GO:0003700">
    <property type="term" value="F:DNA-binding transcription factor activity"/>
    <property type="evidence" value="ECO:0007669"/>
    <property type="project" value="TreeGrafter"/>
</dbReference>
<dbReference type="SUPFAM" id="SSF57667">
    <property type="entry name" value="beta-beta-alpha zinc fingers"/>
    <property type="match status" value="3"/>
</dbReference>
<proteinExistence type="predicted"/>
<dbReference type="GO" id="GO:0000122">
    <property type="term" value="P:negative regulation of transcription by RNA polymerase II"/>
    <property type="evidence" value="ECO:0007669"/>
    <property type="project" value="UniProtKB-ARBA"/>
</dbReference>
<dbReference type="GO" id="GO:0005634">
    <property type="term" value="C:nucleus"/>
    <property type="evidence" value="ECO:0007669"/>
    <property type="project" value="UniProtKB-SubCell"/>
</dbReference>
<dbReference type="PANTHER" id="PTHR16515:SF59">
    <property type="entry name" value="PR DOMAIN ZINC FINGER PROTEIN 1"/>
    <property type="match status" value="1"/>
</dbReference>
<feature type="compositionally biased region" description="Pro residues" evidence="10">
    <location>
        <begin position="144"/>
        <end position="165"/>
    </location>
</feature>
<evidence type="ECO:0000259" key="11">
    <source>
        <dbReference type="PROSITE" id="PS50157"/>
    </source>
</evidence>
<dbReference type="PANTHER" id="PTHR16515">
    <property type="entry name" value="PR DOMAIN ZINC FINGER PROTEIN"/>
    <property type="match status" value="1"/>
</dbReference>
<dbReference type="FunFam" id="3.30.160.60:FF:000262">
    <property type="entry name" value="PR domain zinc finger protein 1"/>
    <property type="match status" value="1"/>
</dbReference>
<evidence type="ECO:0000313" key="13">
    <source>
        <dbReference type="Proteomes" id="UP000282613"/>
    </source>
</evidence>
<feature type="region of interest" description="Disordered" evidence="10">
    <location>
        <begin position="186"/>
        <end position="223"/>
    </location>
</feature>
<accession>A0A0R3W0W7</accession>
<dbReference type="PROSITE" id="PS50157">
    <property type="entry name" value="ZINC_FINGER_C2H2_2"/>
    <property type="match status" value="4"/>
</dbReference>
<evidence type="ECO:0000256" key="8">
    <source>
        <dbReference type="ARBA" id="ARBA00023242"/>
    </source>
</evidence>
<evidence type="ECO:0000256" key="9">
    <source>
        <dbReference type="PROSITE-ProRule" id="PRU00042"/>
    </source>
</evidence>
<feature type="domain" description="C2H2-type" evidence="11">
    <location>
        <begin position="230"/>
        <end position="257"/>
    </location>
</feature>
<dbReference type="OrthoDB" id="7327383at2759"/>
<dbReference type="InterPro" id="IPR036236">
    <property type="entry name" value="Znf_C2H2_sf"/>
</dbReference>
<evidence type="ECO:0000256" key="10">
    <source>
        <dbReference type="SAM" id="MobiDB-lite"/>
    </source>
</evidence>
<name>A0A0R3W0W7_TAEAS</name>
<dbReference type="PROSITE" id="PS00028">
    <property type="entry name" value="ZINC_FINGER_C2H2_1"/>
    <property type="match status" value="4"/>
</dbReference>
<dbReference type="Proteomes" id="UP000282613">
    <property type="component" value="Unassembled WGS sequence"/>
</dbReference>